<comment type="caution">
    <text evidence="4">The sequence shown here is derived from an EMBL/GenBank/DDBJ whole genome shotgun (WGS) entry which is preliminary data.</text>
</comment>
<accession>A0ABX0RFL8</accession>
<dbReference type="Pfam" id="PF07338">
    <property type="entry name" value="YdgH_BhsA-like"/>
    <property type="match status" value="1"/>
</dbReference>
<evidence type="ECO:0000313" key="5">
    <source>
        <dbReference type="Proteomes" id="UP001515683"/>
    </source>
</evidence>
<dbReference type="InterPro" id="IPR010854">
    <property type="entry name" value="YdgH/BhsA/McbA-like_dom"/>
</dbReference>
<evidence type="ECO:0000256" key="1">
    <source>
        <dbReference type="ARBA" id="ARBA00022729"/>
    </source>
</evidence>
<keyword evidence="1 2" id="KW-0732">Signal</keyword>
<dbReference type="Proteomes" id="UP001515683">
    <property type="component" value="Unassembled WGS sequence"/>
</dbReference>
<organism evidence="4 5">
    <name type="scientific">Candidatus Pantoea multigeneris</name>
    <dbReference type="NCBI Taxonomy" id="2608357"/>
    <lineage>
        <taxon>Bacteria</taxon>
        <taxon>Pseudomonadati</taxon>
        <taxon>Pseudomonadota</taxon>
        <taxon>Gammaproteobacteria</taxon>
        <taxon>Enterobacterales</taxon>
        <taxon>Erwiniaceae</taxon>
        <taxon>Pantoea</taxon>
    </lineage>
</organism>
<dbReference type="InterPro" id="IPR025543">
    <property type="entry name" value="Dodecin-like"/>
</dbReference>
<feature type="chain" id="PRO_5047425585" evidence="2">
    <location>
        <begin position="25"/>
        <end position="71"/>
    </location>
</feature>
<feature type="domain" description="YdgH/BhsA/McbA-like" evidence="3">
    <location>
        <begin position="26"/>
        <end position="71"/>
    </location>
</feature>
<dbReference type="RefSeq" id="WP_017348289.1">
    <property type="nucleotide sequence ID" value="NZ_VWXF01000004.1"/>
</dbReference>
<feature type="signal peptide" evidence="2">
    <location>
        <begin position="1"/>
        <end position="24"/>
    </location>
</feature>
<proteinExistence type="predicted"/>
<gene>
    <name evidence="4" type="ORF">F3J40_11530</name>
</gene>
<evidence type="ECO:0000313" key="4">
    <source>
        <dbReference type="EMBL" id="NIF22229.1"/>
    </source>
</evidence>
<reference evidence="4 5" key="1">
    <citation type="journal article" date="2019" name="bioRxiv">
        <title>Bacteria contribute to plant secondary compound degradation in a generalist herbivore system.</title>
        <authorList>
            <person name="Francoeur C.B."/>
            <person name="Khadempour L."/>
            <person name="Moreira-Soto R.D."/>
            <person name="Gotting K."/>
            <person name="Book A.J."/>
            <person name="Pinto-Tomas A.A."/>
            <person name="Keefover-Ring K."/>
            <person name="Currie C.R."/>
        </authorList>
    </citation>
    <scope>NUCLEOTIDE SEQUENCE [LARGE SCALE GENOMIC DNA]</scope>
    <source>
        <strain evidence="4">Acro-835</strain>
    </source>
</reference>
<evidence type="ECO:0000259" key="3">
    <source>
        <dbReference type="Pfam" id="PF07338"/>
    </source>
</evidence>
<dbReference type="SUPFAM" id="SSF159871">
    <property type="entry name" value="YdgH-like"/>
    <property type="match status" value="1"/>
</dbReference>
<evidence type="ECO:0000256" key="2">
    <source>
        <dbReference type="SAM" id="SignalP"/>
    </source>
</evidence>
<name>A0ABX0RFL8_9GAMM</name>
<keyword evidence="5" id="KW-1185">Reference proteome</keyword>
<dbReference type="EMBL" id="VWXF01000004">
    <property type="protein sequence ID" value="NIF22229.1"/>
    <property type="molecule type" value="Genomic_DNA"/>
</dbReference>
<dbReference type="Gene3D" id="3.30.1660.10">
    <property type="entry name" value="Flavin-binding protein dodecin"/>
    <property type="match status" value="1"/>
</dbReference>
<sequence>MKTIKTLSLATVAALSLISFGSFAQSVTATSSTLDGAEAKIAAQAQQEGANYKITEANFNNGVHMTAELYK</sequence>
<dbReference type="InterPro" id="IPR036275">
    <property type="entry name" value="YdgH-like_sf"/>
</dbReference>
<protein>
    <submittedName>
        <fullName evidence="4">DUF1471 domain-containing protein</fullName>
    </submittedName>
</protein>